<dbReference type="Proteomes" id="UP000297245">
    <property type="component" value="Unassembled WGS sequence"/>
</dbReference>
<evidence type="ECO:0000313" key="2">
    <source>
        <dbReference type="EMBL" id="THU95126.1"/>
    </source>
</evidence>
<protein>
    <recommendedName>
        <fullName evidence="1">DUF6570 domain-containing protein</fullName>
    </recommendedName>
</protein>
<proteinExistence type="predicted"/>
<dbReference type="EMBL" id="ML179207">
    <property type="protein sequence ID" value="THU95126.1"/>
    <property type="molecule type" value="Genomic_DNA"/>
</dbReference>
<gene>
    <name evidence="2" type="ORF">K435DRAFT_666976</name>
</gene>
<dbReference type="Pfam" id="PF20209">
    <property type="entry name" value="DUF6570"/>
    <property type="match status" value="1"/>
</dbReference>
<evidence type="ECO:0000313" key="3">
    <source>
        <dbReference type="Proteomes" id="UP000297245"/>
    </source>
</evidence>
<organism evidence="2 3">
    <name type="scientific">Dendrothele bispora (strain CBS 962.96)</name>
    <dbReference type="NCBI Taxonomy" id="1314807"/>
    <lineage>
        <taxon>Eukaryota</taxon>
        <taxon>Fungi</taxon>
        <taxon>Dikarya</taxon>
        <taxon>Basidiomycota</taxon>
        <taxon>Agaricomycotina</taxon>
        <taxon>Agaricomycetes</taxon>
        <taxon>Agaricomycetidae</taxon>
        <taxon>Agaricales</taxon>
        <taxon>Agaricales incertae sedis</taxon>
        <taxon>Dendrothele</taxon>
    </lineage>
</organism>
<dbReference type="OrthoDB" id="3257061at2759"/>
<feature type="non-terminal residue" evidence="2">
    <location>
        <position position="175"/>
    </location>
</feature>
<dbReference type="InterPro" id="IPR046700">
    <property type="entry name" value="DUF6570"/>
</dbReference>
<dbReference type="AlphaFoldDB" id="A0A4S8LZG0"/>
<name>A0A4S8LZG0_DENBC</name>
<keyword evidence="3" id="KW-1185">Reference proteome</keyword>
<sequence length="175" mass="19767">MPPLPGTKTVEFPPLPPHDNLIGRIITDWKNDFVNINETGYAVCGQIKPQTDMTALKNMKNYLHILNQSGVTRKERKCLSEPITEISGPTLLESSAWTDVHVITSLREGKTPRISLANGFWLGTVPDELKDLNFMEKLLIQKVRTNCCFVKVSTRMRKMVSHVIAFETPVAKVYD</sequence>
<reference evidence="2 3" key="1">
    <citation type="journal article" date="2019" name="Nat. Ecol. Evol.">
        <title>Megaphylogeny resolves global patterns of mushroom evolution.</title>
        <authorList>
            <person name="Varga T."/>
            <person name="Krizsan K."/>
            <person name="Foldi C."/>
            <person name="Dima B."/>
            <person name="Sanchez-Garcia M."/>
            <person name="Sanchez-Ramirez S."/>
            <person name="Szollosi G.J."/>
            <person name="Szarkandi J.G."/>
            <person name="Papp V."/>
            <person name="Albert L."/>
            <person name="Andreopoulos W."/>
            <person name="Angelini C."/>
            <person name="Antonin V."/>
            <person name="Barry K.W."/>
            <person name="Bougher N.L."/>
            <person name="Buchanan P."/>
            <person name="Buyck B."/>
            <person name="Bense V."/>
            <person name="Catcheside P."/>
            <person name="Chovatia M."/>
            <person name="Cooper J."/>
            <person name="Damon W."/>
            <person name="Desjardin D."/>
            <person name="Finy P."/>
            <person name="Geml J."/>
            <person name="Haridas S."/>
            <person name="Hughes K."/>
            <person name="Justo A."/>
            <person name="Karasinski D."/>
            <person name="Kautmanova I."/>
            <person name="Kiss B."/>
            <person name="Kocsube S."/>
            <person name="Kotiranta H."/>
            <person name="LaButti K.M."/>
            <person name="Lechner B.E."/>
            <person name="Liimatainen K."/>
            <person name="Lipzen A."/>
            <person name="Lukacs Z."/>
            <person name="Mihaltcheva S."/>
            <person name="Morgado L.N."/>
            <person name="Niskanen T."/>
            <person name="Noordeloos M.E."/>
            <person name="Ohm R.A."/>
            <person name="Ortiz-Santana B."/>
            <person name="Ovrebo C."/>
            <person name="Racz N."/>
            <person name="Riley R."/>
            <person name="Savchenko A."/>
            <person name="Shiryaev A."/>
            <person name="Soop K."/>
            <person name="Spirin V."/>
            <person name="Szebenyi C."/>
            <person name="Tomsovsky M."/>
            <person name="Tulloss R.E."/>
            <person name="Uehling J."/>
            <person name="Grigoriev I.V."/>
            <person name="Vagvolgyi C."/>
            <person name="Papp T."/>
            <person name="Martin F.M."/>
            <person name="Miettinen O."/>
            <person name="Hibbett D.S."/>
            <person name="Nagy L.G."/>
        </authorList>
    </citation>
    <scope>NUCLEOTIDE SEQUENCE [LARGE SCALE GENOMIC DNA]</scope>
    <source>
        <strain evidence="2 3">CBS 962.96</strain>
    </source>
</reference>
<feature type="domain" description="DUF6570" evidence="1">
    <location>
        <begin position="109"/>
        <end position="173"/>
    </location>
</feature>
<evidence type="ECO:0000259" key="1">
    <source>
        <dbReference type="Pfam" id="PF20209"/>
    </source>
</evidence>
<accession>A0A4S8LZG0</accession>